<dbReference type="InterPro" id="IPR029069">
    <property type="entry name" value="HotDog_dom_sf"/>
</dbReference>
<keyword evidence="2" id="KW-1185">Reference proteome</keyword>
<evidence type="ECO:0000313" key="2">
    <source>
        <dbReference type="Proteomes" id="UP000244193"/>
    </source>
</evidence>
<proteinExistence type="predicted"/>
<accession>A0A2S0RII0</accession>
<dbReference type="SUPFAM" id="SSF54637">
    <property type="entry name" value="Thioesterase/thiol ester dehydrase-isomerase"/>
    <property type="match status" value="1"/>
</dbReference>
<dbReference type="Gene3D" id="3.10.129.10">
    <property type="entry name" value="Hotdog Thioesterase"/>
    <property type="match status" value="1"/>
</dbReference>
<gene>
    <name evidence="1" type="ORF">HYN48_13075</name>
</gene>
<dbReference type="OrthoDB" id="9791529at2"/>
<name>A0A2S0RII0_9FLAO</name>
<protein>
    <submittedName>
        <fullName evidence="1">Acyl-CoA thioesterase</fullName>
    </submittedName>
</protein>
<dbReference type="Proteomes" id="UP000244193">
    <property type="component" value="Chromosome"/>
</dbReference>
<dbReference type="Pfam" id="PF13279">
    <property type="entry name" value="4HBT_2"/>
    <property type="match status" value="1"/>
</dbReference>
<organism evidence="1 2">
    <name type="scientific">Flavobacterium magnum</name>
    <dbReference type="NCBI Taxonomy" id="2162713"/>
    <lineage>
        <taxon>Bacteria</taxon>
        <taxon>Pseudomonadati</taxon>
        <taxon>Bacteroidota</taxon>
        <taxon>Flavobacteriia</taxon>
        <taxon>Flavobacteriales</taxon>
        <taxon>Flavobacteriaceae</taxon>
        <taxon>Flavobacterium</taxon>
    </lineage>
</organism>
<evidence type="ECO:0000313" key="1">
    <source>
        <dbReference type="EMBL" id="AWA30931.1"/>
    </source>
</evidence>
<dbReference type="KEGG" id="fmg:HYN48_13075"/>
<dbReference type="CDD" id="cd00586">
    <property type="entry name" value="4HBT"/>
    <property type="match status" value="1"/>
</dbReference>
<dbReference type="EMBL" id="CP028811">
    <property type="protein sequence ID" value="AWA30931.1"/>
    <property type="molecule type" value="Genomic_DNA"/>
</dbReference>
<reference evidence="1 2" key="1">
    <citation type="submission" date="2018-04" db="EMBL/GenBank/DDBJ databases">
        <title>Genome sequencing of Flavobacterium sp. HYN0048.</title>
        <authorList>
            <person name="Yi H."/>
            <person name="Baek C."/>
        </authorList>
    </citation>
    <scope>NUCLEOTIDE SEQUENCE [LARGE SCALE GENOMIC DNA]</scope>
    <source>
        <strain evidence="1 2">HYN0048</strain>
    </source>
</reference>
<dbReference type="RefSeq" id="WP_108372404.1">
    <property type="nucleotide sequence ID" value="NZ_CP028811.1"/>
</dbReference>
<sequence length="164" mass="18776">MEKLPSSTYKIRFNDCDLFGHLNNSRYLDYLINAREDHLSEHYALDLTTYYKNGFGWVVGSHEIAYVSPAVYNETVRIQSALLRADEQSLHVETVMTNTNGTAVKAVMRTRLIPINTKTGRRETHDAAFLAWAKTIENHGIAADIPLQQRVQELRQELTAEKRP</sequence>
<dbReference type="AlphaFoldDB" id="A0A2S0RII0"/>